<sequence length="203" mass="23141">MKRYYFMVQFLPEQANLALLTGRCISVMHGFICKHEIEGVGVSFPAWSDASIGNLIAFVHTDVDTLKELSQQHYFQDMEECGFFSIGNIEAVPDGCAEVRFKRNQGIAKIFVGETRRRLKRSEKRALARGEVFNPNKNGEPRELVRFHCIAIASTSTEQDFLLHVQKESVQKREEAEFSQYGLATNKVLKGTVPDFSMIRPYL</sequence>
<protein>
    <submittedName>
        <fullName evidence="1">Type I-F CRISPR-associated endoribonuclease Cas6/Csy4</fullName>
    </submittedName>
</protein>
<dbReference type="Pfam" id="PF09618">
    <property type="entry name" value="Cas_Csy4"/>
    <property type="match status" value="1"/>
</dbReference>
<gene>
    <name evidence="1" type="primary">cas6f</name>
    <name evidence="1" type="ORF">RGE70_03255</name>
</gene>
<evidence type="ECO:0000313" key="1">
    <source>
        <dbReference type="EMBL" id="WOT05862.1"/>
    </source>
</evidence>
<accession>A0ABZ0K172</accession>
<proteinExistence type="predicted"/>
<dbReference type="CDD" id="cd09739">
    <property type="entry name" value="Cas6_I-F"/>
    <property type="match status" value="1"/>
</dbReference>
<organism evidence="1 2">
    <name type="scientific">Shewanella youngdeokensis</name>
    <dbReference type="NCBI Taxonomy" id="2999068"/>
    <lineage>
        <taxon>Bacteria</taxon>
        <taxon>Pseudomonadati</taxon>
        <taxon>Pseudomonadota</taxon>
        <taxon>Gammaproteobacteria</taxon>
        <taxon>Alteromonadales</taxon>
        <taxon>Shewanellaceae</taxon>
        <taxon>Shewanella</taxon>
    </lineage>
</organism>
<dbReference type="EMBL" id="CP136522">
    <property type="protein sequence ID" value="WOT05862.1"/>
    <property type="molecule type" value="Genomic_DNA"/>
</dbReference>
<reference evidence="1 2" key="1">
    <citation type="submission" date="2023-10" db="EMBL/GenBank/DDBJ databases">
        <title>Complete genome sequence of Shewanella sp. DAU334.</title>
        <authorList>
            <person name="Lee Y.-S."/>
            <person name="Jeong H.-R."/>
            <person name="Hwang E.-J."/>
            <person name="Choi Y.-L."/>
            <person name="Kim G.-D."/>
        </authorList>
    </citation>
    <scope>NUCLEOTIDE SEQUENCE [LARGE SCALE GENOMIC DNA]</scope>
    <source>
        <strain evidence="1 2">DAU334</strain>
    </source>
</reference>
<dbReference type="Gene3D" id="3.30.70.2540">
    <property type="entry name" value="CRISPR-associated endoribonuclease Cas6/Csy4"/>
    <property type="match status" value="1"/>
</dbReference>
<dbReference type="InterPro" id="IPR013396">
    <property type="entry name" value="CRISPR-assoc_prot_Csy4"/>
</dbReference>
<dbReference type="NCBIfam" id="TIGR02563">
    <property type="entry name" value="cas_Csy4"/>
    <property type="match status" value="1"/>
</dbReference>
<dbReference type="InterPro" id="IPR042564">
    <property type="entry name" value="CRISPR-Cas6/Csy4_sf"/>
</dbReference>
<dbReference type="RefSeq" id="WP_310470124.1">
    <property type="nucleotide sequence ID" value="NZ_CP136522.1"/>
</dbReference>
<dbReference type="Proteomes" id="UP001529491">
    <property type="component" value="Chromosome"/>
</dbReference>
<evidence type="ECO:0000313" key="2">
    <source>
        <dbReference type="Proteomes" id="UP001529491"/>
    </source>
</evidence>
<keyword evidence="2" id="KW-1185">Reference proteome</keyword>
<name>A0ABZ0K172_9GAMM</name>